<organism evidence="3 4">
    <name type="scientific">Aspergillus sergii</name>
    <dbReference type="NCBI Taxonomy" id="1034303"/>
    <lineage>
        <taxon>Eukaryota</taxon>
        <taxon>Fungi</taxon>
        <taxon>Dikarya</taxon>
        <taxon>Ascomycota</taxon>
        <taxon>Pezizomycotina</taxon>
        <taxon>Eurotiomycetes</taxon>
        <taxon>Eurotiomycetidae</taxon>
        <taxon>Eurotiales</taxon>
        <taxon>Aspergillaceae</taxon>
        <taxon>Aspergillus</taxon>
        <taxon>Aspergillus subgen. Circumdati</taxon>
    </lineage>
</organism>
<feature type="compositionally biased region" description="Basic and acidic residues" evidence="1">
    <location>
        <begin position="534"/>
        <end position="578"/>
    </location>
</feature>
<evidence type="ECO:0000313" key="3">
    <source>
        <dbReference type="EMBL" id="KAE8324843.1"/>
    </source>
</evidence>
<dbReference type="InterPro" id="IPR054586">
    <property type="entry name" value="MACPF_1_fungal"/>
</dbReference>
<dbReference type="EMBL" id="ML741814">
    <property type="protein sequence ID" value="KAE8324843.1"/>
    <property type="molecule type" value="Genomic_DNA"/>
</dbReference>
<proteinExistence type="predicted"/>
<feature type="region of interest" description="Disordered" evidence="1">
    <location>
        <begin position="211"/>
        <end position="233"/>
    </location>
</feature>
<name>A0A5N6WVQ6_9EURO</name>
<reference evidence="4" key="1">
    <citation type="submission" date="2019-04" db="EMBL/GenBank/DDBJ databases">
        <title>Friends and foes A comparative genomics studyof 23 Aspergillus species from section Flavi.</title>
        <authorList>
            <consortium name="DOE Joint Genome Institute"/>
            <person name="Kjaerbolling I."/>
            <person name="Vesth T."/>
            <person name="Frisvad J.C."/>
            <person name="Nybo J.L."/>
            <person name="Theobald S."/>
            <person name="Kildgaard S."/>
            <person name="Isbrandt T."/>
            <person name="Kuo A."/>
            <person name="Sato A."/>
            <person name="Lyhne E.K."/>
            <person name="Kogle M.E."/>
            <person name="Wiebenga A."/>
            <person name="Kun R.S."/>
            <person name="Lubbers R.J."/>
            <person name="Makela M.R."/>
            <person name="Barry K."/>
            <person name="Chovatia M."/>
            <person name="Clum A."/>
            <person name="Daum C."/>
            <person name="Haridas S."/>
            <person name="He G."/>
            <person name="LaButti K."/>
            <person name="Lipzen A."/>
            <person name="Mondo S."/>
            <person name="Riley R."/>
            <person name="Salamov A."/>
            <person name="Simmons B.A."/>
            <person name="Magnuson J.K."/>
            <person name="Henrissat B."/>
            <person name="Mortensen U.H."/>
            <person name="Larsen T.O."/>
            <person name="Devries R.P."/>
            <person name="Grigoriev I.V."/>
            <person name="Machida M."/>
            <person name="Baker S.E."/>
            <person name="Andersen M.R."/>
        </authorList>
    </citation>
    <scope>NUCLEOTIDE SEQUENCE [LARGE SCALE GENOMIC DNA]</scope>
    <source>
        <strain evidence="4">CBS 130017</strain>
    </source>
</reference>
<dbReference type="Pfam" id="PF22693">
    <property type="entry name" value="MACPF_1"/>
    <property type="match status" value="1"/>
</dbReference>
<feature type="region of interest" description="Disordered" evidence="1">
    <location>
        <begin position="534"/>
        <end position="586"/>
    </location>
</feature>
<evidence type="ECO:0000256" key="1">
    <source>
        <dbReference type="SAM" id="MobiDB-lite"/>
    </source>
</evidence>
<keyword evidence="4" id="KW-1185">Reference proteome</keyword>
<feature type="domain" description="MACPF-like" evidence="2">
    <location>
        <begin position="348"/>
        <end position="520"/>
    </location>
</feature>
<gene>
    <name evidence="3" type="ORF">BDV39DRAFT_207571</name>
</gene>
<evidence type="ECO:0000313" key="4">
    <source>
        <dbReference type="Proteomes" id="UP000325945"/>
    </source>
</evidence>
<accession>A0A5N6WVQ6</accession>
<dbReference type="AlphaFoldDB" id="A0A5N6WVQ6"/>
<protein>
    <recommendedName>
        <fullName evidence="2">MACPF-like domain-containing protein</fullName>
    </recommendedName>
</protein>
<evidence type="ECO:0000259" key="2">
    <source>
        <dbReference type="Pfam" id="PF22693"/>
    </source>
</evidence>
<dbReference type="Proteomes" id="UP000325945">
    <property type="component" value="Unassembled WGS sequence"/>
</dbReference>
<sequence length="586" mass="64865">MSSVTPNTQVTPVPTADENKISILRVHTYDRSAGKPTQERLLQVKSTDLQNAKNTTLKELRGLLRAKNVFNSRTISSPFCDKSGSEMDDDIPTKTYIHLVGNKNEEVTPMQDSPVVPGELSVYYKKQVTAMDDATKGFFDKSLDLDLKEGQQLSKTDIERIKSAFEAKAWTAAEKENSSLSHAALLTEKDWDTITRTNCLLSGHRMVEFEKTRGGPTPITPNKPDKPSSKSKIRGRTVKELKVERTPYNAFALKQRGFELPSYSAQPLIAIPSADSGEEDLKYPIPRFRVDDDSYVSVYETQNSLERSLASGSFSEHSVEASGGASFWGVSASLKAGGAWSSQDDDLHASTSESKTMTVNYKFPRVTVYLDKDSLEITAECQRDMNAVNTKQELIDFSNKYGDIFAQRVQLGGVLSASESSTAKSTQDKEKHAKSMKISAAASFSSSFAQASGSTSHSGGSNSEANTTSQDLTSAMAWEATGGDTLYCNNPAQWCGTVGDFRNWRVIDQCDVLPLSKVIDSINGDDTITKKFEAAAKHEERTKEERTKEERTKEERTKEERTKEERTKEERTAEKRTNEAQTAVPF</sequence>